<evidence type="ECO:0000313" key="2">
    <source>
        <dbReference type="EMBL" id="MBL6082090.1"/>
    </source>
</evidence>
<evidence type="ECO:0000313" key="3">
    <source>
        <dbReference type="Proteomes" id="UP000660885"/>
    </source>
</evidence>
<comment type="caution">
    <text evidence="2">The sequence shown here is derived from an EMBL/GenBank/DDBJ whole genome shotgun (WGS) entry which is preliminary data.</text>
</comment>
<protein>
    <submittedName>
        <fullName evidence="2">Uncharacterized protein</fullName>
    </submittedName>
</protein>
<dbReference type="Proteomes" id="UP000660885">
    <property type="component" value="Unassembled WGS sequence"/>
</dbReference>
<dbReference type="EMBL" id="JAETWB010000047">
    <property type="protein sequence ID" value="MBL6082090.1"/>
    <property type="molecule type" value="Genomic_DNA"/>
</dbReference>
<keyword evidence="3" id="KW-1185">Reference proteome</keyword>
<evidence type="ECO:0000256" key="1">
    <source>
        <dbReference type="SAM" id="MobiDB-lite"/>
    </source>
</evidence>
<feature type="region of interest" description="Disordered" evidence="1">
    <location>
        <begin position="1"/>
        <end position="20"/>
    </location>
</feature>
<reference evidence="2 3" key="1">
    <citation type="submission" date="2021-01" db="EMBL/GenBank/DDBJ databases">
        <title>Belnapia mucosa sp. nov. and Belnapia arida sp. nov., isolated from the Tabernas Desert (Almeria, Spain).</title>
        <authorList>
            <person name="Molina-Menor E."/>
            <person name="Vidal-Verdu A."/>
            <person name="Calonge A."/>
            <person name="Satari L."/>
            <person name="Pereto J."/>
            <person name="Porcar M."/>
        </authorList>
    </citation>
    <scope>NUCLEOTIDE SEQUENCE [LARGE SCALE GENOMIC DNA]</scope>
    <source>
        <strain evidence="2 3">T18</strain>
    </source>
</reference>
<sequence>MCSFRLHQSDDAAPQPLPSGDCLPPLTLVRIHDAAGKVYDLDRRAVAEAFAELARGPAGPEPVLRVLTDFGRLTRQQVVAAGADRSMPRPLGVVL</sequence>
<name>A0ABS1UD62_9PROT</name>
<accession>A0ABS1UD62</accession>
<organism evidence="2 3">
    <name type="scientific">Belnapia arida</name>
    <dbReference type="NCBI Taxonomy" id="2804533"/>
    <lineage>
        <taxon>Bacteria</taxon>
        <taxon>Pseudomonadati</taxon>
        <taxon>Pseudomonadota</taxon>
        <taxon>Alphaproteobacteria</taxon>
        <taxon>Acetobacterales</taxon>
        <taxon>Roseomonadaceae</taxon>
        <taxon>Belnapia</taxon>
    </lineage>
</organism>
<dbReference type="RefSeq" id="WP_202835302.1">
    <property type="nucleotide sequence ID" value="NZ_JAETWB010000047.1"/>
</dbReference>
<gene>
    <name evidence="2" type="ORF">JMJ56_29365</name>
</gene>
<proteinExistence type="predicted"/>